<name>A0A9P1H2K9_9PEZI</name>
<reference evidence="1" key="1">
    <citation type="submission" date="2022-11" db="EMBL/GenBank/DDBJ databases">
        <authorList>
            <person name="Scott C."/>
            <person name="Bruce N."/>
        </authorList>
    </citation>
    <scope>NUCLEOTIDE SEQUENCE</scope>
</reference>
<accession>A0A9P1H2K9</accession>
<sequence>MDPDLAFTPFKDGQCWWKDMSVQEFLSRARLPEDITKAFAMFHQPTKPVNTLIPIIKQFLCNMVEELSLPPSLFPIMMLLFGPSSEPLADPVLAEEAFDAIEQTAVTLIEGRNYSRLFGRSIRGGFVEGDLPDPNGSAEAVTKLFSVGRPLWGAYLDSGSTIEALVEMVKDKLLAPTLTASKDSQLLALLCMRADHYVSQQALAEHMTSNSFRFDIPLTGQGNVPVTVQPGEPLLAYVSSRLLMNPQNRLDALRSWEACLAAGSVISRDVGEQIVIMILMFSFDNAFCPQIHLPMPLPLESFWDSVFGSGAALRICRQDIATAPIVFFNHFVHVSEAPSLDIIKKAFTHGAGLLMPAQSKTIHALIPFRGIYGPGAILIQVESRYECKLTSKLKQDTRAAINEEIDRLGIRNSLSGGYIGIVIYLRRAHGSIRYTFSPRYSTSRLTDSKTFPIAYALGLDVFQWNKGWPNEGDLFSVLNRILNTWSHTYPQHALEHPYVQQLVYPFSPVEGQAEEEAMEA</sequence>
<dbReference type="EMBL" id="CALLCH030000010">
    <property type="protein sequence ID" value="CAI4214193.1"/>
    <property type="molecule type" value="Genomic_DNA"/>
</dbReference>
<comment type="caution">
    <text evidence="1">The sequence shown here is derived from an EMBL/GenBank/DDBJ whole genome shotgun (WGS) entry which is preliminary data.</text>
</comment>
<gene>
    <name evidence="1" type="ORF">PPNO1_LOCUS3927</name>
</gene>
<dbReference type="PANTHER" id="PTHR33266:SF1">
    <property type="entry name" value="F-BOX DOMAIN-CONTAINING PROTEIN"/>
    <property type="match status" value="1"/>
</dbReference>
<dbReference type="Proteomes" id="UP000838763">
    <property type="component" value="Unassembled WGS sequence"/>
</dbReference>
<evidence type="ECO:0000313" key="1">
    <source>
        <dbReference type="EMBL" id="CAI4214193.1"/>
    </source>
</evidence>
<dbReference type="AlphaFoldDB" id="A0A9P1H2K9"/>
<organism evidence="1 2">
    <name type="scientific">Parascedosporium putredinis</name>
    <dbReference type="NCBI Taxonomy" id="1442378"/>
    <lineage>
        <taxon>Eukaryota</taxon>
        <taxon>Fungi</taxon>
        <taxon>Dikarya</taxon>
        <taxon>Ascomycota</taxon>
        <taxon>Pezizomycotina</taxon>
        <taxon>Sordariomycetes</taxon>
        <taxon>Hypocreomycetidae</taxon>
        <taxon>Microascales</taxon>
        <taxon>Microascaceae</taxon>
        <taxon>Parascedosporium</taxon>
    </lineage>
</organism>
<proteinExistence type="predicted"/>
<dbReference type="OrthoDB" id="4225869at2759"/>
<dbReference type="PANTHER" id="PTHR33266">
    <property type="entry name" value="CHROMOSOME 15, WHOLE GENOME SHOTGUN SEQUENCE"/>
    <property type="match status" value="1"/>
</dbReference>
<evidence type="ECO:0000313" key="2">
    <source>
        <dbReference type="Proteomes" id="UP000838763"/>
    </source>
</evidence>
<protein>
    <submittedName>
        <fullName evidence="1">Uncharacterized protein</fullName>
    </submittedName>
</protein>
<keyword evidence="2" id="KW-1185">Reference proteome</keyword>